<gene>
    <name evidence="6" type="ORF">GCM10010841_32550</name>
</gene>
<dbReference type="InterPro" id="IPR000914">
    <property type="entry name" value="SBP_5_dom"/>
</dbReference>
<dbReference type="PANTHER" id="PTHR30290:SF9">
    <property type="entry name" value="OLIGOPEPTIDE-BINDING PROTEIN APPA"/>
    <property type="match status" value="1"/>
</dbReference>
<dbReference type="Proteomes" id="UP000661918">
    <property type="component" value="Unassembled WGS sequence"/>
</dbReference>
<proteinExistence type="inferred from homology"/>
<evidence type="ECO:0000313" key="7">
    <source>
        <dbReference type="Proteomes" id="UP000661918"/>
    </source>
</evidence>
<dbReference type="PANTHER" id="PTHR30290">
    <property type="entry name" value="PERIPLASMIC BINDING COMPONENT OF ABC TRANSPORTER"/>
    <property type="match status" value="1"/>
</dbReference>
<dbReference type="Pfam" id="PF00496">
    <property type="entry name" value="SBP_bac_5"/>
    <property type="match status" value="1"/>
</dbReference>
<dbReference type="SUPFAM" id="SSF53850">
    <property type="entry name" value="Periplasmic binding protein-like II"/>
    <property type="match status" value="1"/>
</dbReference>
<keyword evidence="2" id="KW-0813">Transport</keyword>
<evidence type="ECO:0000256" key="2">
    <source>
        <dbReference type="ARBA" id="ARBA00022448"/>
    </source>
</evidence>
<keyword evidence="3 4" id="KW-0732">Signal</keyword>
<reference evidence="7" key="1">
    <citation type="journal article" date="2019" name="Int. J. Syst. Evol. Microbiol.">
        <title>The Global Catalogue of Microorganisms (GCM) 10K type strain sequencing project: providing services to taxonomists for standard genome sequencing and annotation.</title>
        <authorList>
            <consortium name="The Broad Institute Genomics Platform"/>
            <consortium name="The Broad Institute Genome Sequencing Center for Infectious Disease"/>
            <person name="Wu L."/>
            <person name="Ma J."/>
        </authorList>
    </citation>
    <scope>NUCLEOTIDE SEQUENCE [LARGE SCALE GENOMIC DNA]</scope>
    <source>
        <strain evidence="7">JCM 15443</strain>
    </source>
</reference>
<protein>
    <submittedName>
        <fullName evidence="6">ABC transporter substrate-binding protein</fullName>
    </submittedName>
</protein>
<dbReference type="PIRSF" id="PIRSF002741">
    <property type="entry name" value="MppA"/>
    <property type="match status" value="1"/>
</dbReference>
<dbReference type="EMBL" id="BMOM01000057">
    <property type="protein sequence ID" value="GGM22168.1"/>
    <property type="molecule type" value="Genomic_DNA"/>
</dbReference>
<name>A0ABQ2GZV0_9DEIO</name>
<evidence type="ECO:0000256" key="4">
    <source>
        <dbReference type="SAM" id="SignalP"/>
    </source>
</evidence>
<dbReference type="RefSeq" id="WP_188905406.1">
    <property type="nucleotide sequence ID" value="NZ_BMOM01000057.1"/>
</dbReference>
<comment type="similarity">
    <text evidence="1">Belongs to the bacterial solute-binding protein 5 family.</text>
</comment>
<sequence>MNKYVLTALLAAAPFSSALAQSQLVVGYEADATSLDPAQVTDLNTMHVLSHMYDTLVKLGPNGSFQPVLASKWQMSKDGLTYTFTLKPNLKFANGDPLNADAVVFSFDRQLNKNNPGYKFGPFPFADFYYGSVASVRKVNASTVEFKLKSPNSAFMAALSVPTSSVVNPKQALANGKTFALSGGGSGPYMLEKWNRGGQLILKSNARYWGNKPKSTKLVWVPIVQESQRAVALQSGTVDLVINPASENLAKLKSGGYNIAQKAGPHIWWLGLNLTKAPFDNKLVRQALNYAVDRKAITEGVLYGTGTPAVQPLAPMQLGHNPNVNPYAYDPKKAKDLLAQAGYPGGFTTTLLVPTSGSGMQSPTQMGTAIQAYLGQIGVKVNIQQMDWGTFLSRIGAGAAKSNLDMWELSWMDTAVDPAFVLDPLLSSKSFPPGFNTGQYKNAAVDKLMDQGRAEADPKKRDVIYQKAMVLINEDVPWVFVDHAQQVVAYNAKVQGMALDPISPFILKLSNVFKP</sequence>
<keyword evidence="7" id="KW-1185">Reference proteome</keyword>
<dbReference type="Gene3D" id="3.40.190.10">
    <property type="entry name" value="Periplasmic binding protein-like II"/>
    <property type="match status" value="1"/>
</dbReference>
<feature type="domain" description="Solute-binding protein family 5" evidence="5">
    <location>
        <begin position="65"/>
        <end position="429"/>
    </location>
</feature>
<feature type="chain" id="PRO_5045236404" evidence="4">
    <location>
        <begin position="21"/>
        <end position="515"/>
    </location>
</feature>
<dbReference type="InterPro" id="IPR030678">
    <property type="entry name" value="Peptide/Ni-bd"/>
</dbReference>
<comment type="caution">
    <text evidence="6">The sequence shown here is derived from an EMBL/GenBank/DDBJ whole genome shotgun (WGS) entry which is preliminary data.</text>
</comment>
<evidence type="ECO:0000256" key="3">
    <source>
        <dbReference type="ARBA" id="ARBA00022729"/>
    </source>
</evidence>
<feature type="signal peptide" evidence="4">
    <location>
        <begin position="1"/>
        <end position="20"/>
    </location>
</feature>
<organism evidence="6 7">
    <name type="scientific">Deinococcus aerophilus</name>
    <dbReference type="NCBI Taxonomy" id="522488"/>
    <lineage>
        <taxon>Bacteria</taxon>
        <taxon>Thermotogati</taxon>
        <taxon>Deinococcota</taxon>
        <taxon>Deinococci</taxon>
        <taxon>Deinococcales</taxon>
        <taxon>Deinococcaceae</taxon>
        <taxon>Deinococcus</taxon>
    </lineage>
</organism>
<dbReference type="Gene3D" id="3.90.76.10">
    <property type="entry name" value="Dipeptide-binding Protein, Domain 1"/>
    <property type="match status" value="1"/>
</dbReference>
<accession>A0ABQ2GZV0</accession>
<dbReference type="Gene3D" id="3.10.105.10">
    <property type="entry name" value="Dipeptide-binding Protein, Domain 3"/>
    <property type="match status" value="1"/>
</dbReference>
<evidence type="ECO:0000256" key="1">
    <source>
        <dbReference type="ARBA" id="ARBA00005695"/>
    </source>
</evidence>
<evidence type="ECO:0000259" key="5">
    <source>
        <dbReference type="Pfam" id="PF00496"/>
    </source>
</evidence>
<dbReference type="InterPro" id="IPR039424">
    <property type="entry name" value="SBP_5"/>
</dbReference>
<dbReference type="CDD" id="cd08493">
    <property type="entry name" value="PBP2_DppA_like"/>
    <property type="match status" value="1"/>
</dbReference>
<evidence type="ECO:0000313" key="6">
    <source>
        <dbReference type="EMBL" id="GGM22168.1"/>
    </source>
</evidence>